<accession>A0A5C3MQ99</accession>
<organism evidence="2 3">
    <name type="scientific">Heliocybe sulcata</name>
    <dbReference type="NCBI Taxonomy" id="5364"/>
    <lineage>
        <taxon>Eukaryota</taxon>
        <taxon>Fungi</taxon>
        <taxon>Dikarya</taxon>
        <taxon>Basidiomycota</taxon>
        <taxon>Agaricomycotina</taxon>
        <taxon>Agaricomycetes</taxon>
        <taxon>Gloeophyllales</taxon>
        <taxon>Gloeophyllaceae</taxon>
        <taxon>Heliocybe</taxon>
    </lineage>
</organism>
<sequence>MLDTALNSSSSSQGEHCIPKSDDRAKVASGLRKGSTLPLRTLNQARPNVEDFADLTGRVSRSVRFALAPEEPGLEMPYFKSGGRTIQFPPESQGFFYWHLDPDAPPVSGQLRFRTTRSSDPARFPTGRDLQLPDGRTWNIPLFRIARGSKYSGLRAHLLSEKLVTADVLHTALKISSRRGERIEHPATSSLLIWKFGQRFLVDLPSTQVTLWIIGSSAGERLVLPSLSSVCVRESRESESTWICYVLGEPSGLHISPHSAKNDFAGGADYIPFKVRALVQFERSTLPEHKGTRTVVLRIVNSWQNQTALMTRPGCRKCRTMAWI</sequence>
<dbReference type="EMBL" id="ML213532">
    <property type="protein sequence ID" value="TFK46228.1"/>
    <property type="molecule type" value="Genomic_DNA"/>
</dbReference>
<dbReference type="AlphaFoldDB" id="A0A5C3MQ99"/>
<reference evidence="2 3" key="1">
    <citation type="journal article" date="2019" name="Nat. Ecol. Evol.">
        <title>Megaphylogeny resolves global patterns of mushroom evolution.</title>
        <authorList>
            <person name="Varga T."/>
            <person name="Krizsan K."/>
            <person name="Foldi C."/>
            <person name="Dima B."/>
            <person name="Sanchez-Garcia M."/>
            <person name="Sanchez-Ramirez S."/>
            <person name="Szollosi G.J."/>
            <person name="Szarkandi J.G."/>
            <person name="Papp V."/>
            <person name="Albert L."/>
            <person name="Andreopoulos W."/>
            <person name="Angelini C."/>
            <person name="Antonin V."/>
            <person name="Barry K.W."/>
            <person name="Bougher N.L."/>
            <person name="Buchanan P."/>
            <person name="Buyck B."/>
            <person name="Bense V."/>
            <person name="Catcheside P."/>
            <person name="Chovatia M."/>
            <person name="Cooper J."/>
            <person name="Damon W."/>
            <person name="Desjardin D."/>
            <person name="Finy P."/>
            <person name="Geml J."/>
            <person name="Haridas S."/>
            <person name="Hughes K."/>
            <person name="Justo A."/>
            <person name="Karasinski D."/>
            <person name="Kautmanova I."/>
            <person name="Kiss B."/>
            <person name="Kocsube S."/>
            <person name="Kotiranta H."/>
            <person name="LaButti K.M."/>
            <person name="Lechner B.E."/>
            <person name="Liimatainen K."/>
            <person name="Lipzen A."/>
            <person name="Lukacs Z."/>
            <person name="Mihaltcheva S."/>
            <person name="Morgado L.N."/>
            <person name="Niskanen T."/>
            <person name="Noordeloos M.E."/>
            <person name="Ohm R.A."/>
            <person name="Ortiz-Santana B."/>
            <person name="Ovrebo C."/>
            <person name="Racz N."/>
            <person name="Riley R."/>
            <person name="Savchenko A."/>
            <person name="Shiryaev A."/>
            <person name="Soop K."/>
            <person name="Spirin V."/>
            <person name="Szebenyi C."/>
            <person name="Tomsovsky M."/>
            <person name="Tulloss R.E."/>
            <person name="Uehling J."/>
            <person name="Grigoriev I.V."/>
            <person name="Vagvolgyi C."/>
            <person name="Papp T."/>
            <person name="Martin F.M."/>
            <person name="Miettinen O."/>
            <person name="Hibbett D.S."/>
            <person name="Nagy L.G."/>
        </authorList>
    </citation>
    <scope>NUCLEOTIDE SEQUENCE [LARGE SCALE GENOMIC DNA]</scope>
    <source>
        <strain evidence="2 3">OMC1185</strain>
    </source>
</reference>
<keyword evidence="3" id="KW-1185">Reference proteome</keyword>
<protein>
    <submittedName>
        <fullName evidence="2">Uncharacterized protein</fullName>
    </submittedName>
</protein>
<evidence type="ECO:0000313" key="2">
    <source>
        <dbReference type="EMBL" id="TFK46228.1"/>
    </source>
</evidence>
<feature type="compositionally biased region" description="Polar residues" evidence="1">
    <location>
        <begin position="1"/>
        <end position="14"/>
    </location>
</feature>
<evidence type="ECO:0000313" key="3">
    <source>
        <dbReference type="Proteomes" id="UP000305948"/>
    </source>
</evidence>
<gene>
    <name evidence="2" type="ORF">OE88DRAFT_1707836</name>
</gene>
<dbReference type="Proteomes" id="UP000305948">
    <property type="component" value="Unassembled WGS sequence"/>
</dbReference>
<name>A0A5C3MQ99_9AGAM</name>
<feature type="region of interest" description="Disordered" evidence="1">
    <location>
        <begin position="1"/>
        <end position="32"/>
    </location>
</feature>
<evidence type="ECO:0000256" key="1">
    <source>
        <dbReference type="SAM" id="MobiDB-lite"/>
    </source>
</evidence>
<feature type="compositionally biased region" description="Basic and acidic residues" evidence="1">
    <location>
        <begin position="17"/>
        <end position="26"/>
    </location>
</feature>
<proteinExistence type="predicted"/>